<dbReference type="EnsemblPlants" id="ONIVA03G28670.1">
    <property type="protein sequence ID" value="ONIVA03G28670.1"/>
    <property type="gene ID" value="ONIVA03G28670"/>
</dbReference>
<accession>A0A0E0GR32</accession>
<reference evidence="2" key="2">
    <citation type="submission" date="2018-04" db="EMBL/GenBank/DDBJ databases">
        <title>OnivRS2 (Oryza nivara Reference Sequence Version 2).</title>
        <authorList>
            <person name="Zhang J."/>
            <person name="Kudrna D."/>
            <person name="Lee S."/>
            <person name="Talag J."/>
            <person name="Rajasekar S."/>
            <person name="Welchert J."/>
            <person name="Hsing Y.-I."/>
            <person name="Wing R.A."/>
        </authorList>
    </citation>
    <scope>NUCLEOTIDE SEQUENCE [LARGE SCALE GENOMIC DNA]</scope>
    <source>
        <strain evidence="2">SL10</strain>
    </source>
</reference>
<protein>
    <submittedName>
        <fullName evidence="2">Uncharacterized protein</fullName>
    </submittedName>
</protein>
<sequence>MTSAAVDRSWCSTVAGVRVKCCAGAITMGVMFARWGAGEALAAAIPVSSSVKKAAYEEAGAGAVVVVVVSPVSLDVAAAALLRSLTRFLALTRLSEWESERTCAGVIQGPREVVPVLHHQVSLASSAALSGSDHDLAFHLQLLHPGDLTRVEQDCRNAQAYHAYHVRAAASVRVAVHDALFVRDLAAIPEDRWAHDGDYFERPLDDAHGGGGVLFRVLARSAVAGRRVKGPKGILVSRGAKNGRNGVNWRLWQKKDDGDPGNRRATLSQLTQRPPGRATS</sequence>
<reference evidence="2" key="1">
    <citation type="submission" date="2015-04" db="UniProtKB">
        <authorList>
            <consortium name="EnsemblPlants"/>
        </authorList>
    </citation>
    <scope>IDENTIFICATION</scope>
    <source>
        <strain evidence="2">SL10</strain>
    </source>
</reference>
<dbReference type="HOGENOM" id="CLU_086808_0_0_1"/>
<feature type="compositionally biased region" description="Polar residues" evidence="1">
    <location>
        <begin position="265"/>
        <end position="280"/>
    </location>
</feature>
<dbReference type="Gramene" id="ONIVA03G28670.1">
    <property type="protein sequence ID" value="ONIVA03G28670.1"/>
    <property type="gene ID" value="ONIVA03G28670"/>
</dbReference>
<evidence type="ECO:0000313" key="3">
    <source>
        <dbReference type="Proteomes" id="UP000006591"/>
    </source>
</evidence>
<evidence type="ECO:0000313" key="2">
    <source>
        <dbReference type="EnsemblPlants" id="ONIVA03G28670.1"/>
    </source>
</evidence>
<name>A0A0E0GR32_ORYNI</name>
<feature type="region of interest" description="Disordered" evidence="1">
    <location>
        <begin position="251"/>
        <end position="280"/>
    </location>
</feature>
<evidence type="ECO:0000256" key="1">
    <source>
        <dbReference type="SAM" id="MobiDB-lite"/>
    </source>
</evidence>
<keyword evidence="3" id="KW-1185">Reference proteome</keyword>
<proteinExistence type="predicted"/>
<organism evidence="2">
    <name type="scientific">Oryza nivara</name>
    <name type="common">Indian wild rice</name>
    <name type="synonym">Oryza sativa f. spontanea</name>
    <dbReference type="NCBI Taxonomy" id="4536"/>
    <lineage>
        <taxon>Eukaryota</taxon>
        <taxon>Viridiplantae</taxon>
        <taxon>Streptophyta</taxon>
        <taxon>Embryophyta</taxon>
        <taxon>Tracheophyta</taxon>
        <taxon>Spermatophyta</taxon>
        <taxon>Magnoliopsida</taxon>
        <taxon>Liliopsida</taxon>
        <taxon>Poales</taxon>
        <taxon>Poaceae</taxon>
        <taxon>BOP clade</taxon>
        <taxon>Oryzoideae</taxon>
        <taxon>Oryzeae</taxon>
        <taxon>Oryzinae</taxon>
        <taxon>Oryza</taxon>
    </lineage>
</organism>
<dbReference type="AlphaFoldDB" id="A0A0E0GR32"/>
<feature type="compositionally biased region" description="Basic and acidic residues" evidence="1">
    <location>
        <begin position="253"/>
        <end position="262"/>
    </location>
</feature>
<dbReference type="Proteomes" id="UP000006591">
    <property type="component" value="Chromosome 3"/>
</dbReference>
<dbReference type="STRING" id="4536.A0A0E0GR32"/>
<dbReference type="OMA" id="QAYHAYH"/>